<keyword evidence="2" id="KW-1185">Reference proteome</keyword>
<evidence type="ECO:0000313" key="1">
    <source>
        <dbReference type="EMBL" id="KAK1452441.1"/>
    </source>
</evidence>
<proteinExistence type="predicted"/>
<evidence type="ECO:0000313" key="2">
    <source>
        <dbReference type="Proteomes" id="UP001239795"/>
    </source>
</evidence>
<gene>
    <name evidence="1" type="ORF">CMEL01_16763</name>
</gene>
<dbReference type="InterPro" id="IPR022190">
    <property type="entry name" value="DUF3716"/>
</dbReference>
<dbReference type="EMBL" id="MLGG01000045">
    <property type="protein sequence ID" value="KAK1452441.1"/>
    <property type="molecule type" value="Genomic_DNA"/>
</dbReference>
<feature type="non-terminal residue" evidence="1">
    <location>
        <position position="1"/>
    </location>
</feature>
<protein>
    <submittedName>
        <fullName evidence="1">Uncharacterized protein</fullName>
    </submittedName>
</protein>
<comment type="caution">
    <text evidence="1">The sequence shown here is derived from an EMBL/GenBank/DDBJ whole genome shotgun (WGS) entry which is preliminary data.</text>
</comment>
<accession>A0AAI9U664</accession>
<dbReference type="Pfam" id="PF12511">
    <property type="entry name" value="DUF3716"/>
    <property type="match status" value="1"/>
</dbReference>
<organism evidence="1 2">
    <name type="scientific">Colletotrichum melonis</name>
    <dbReference type="NCBI Taxonomy" id="1209925"/>
    <lineage>
        <taxon>Eukaryota</taxon>
        <taxon>Fungi</taxon>
        <taxon>Dikarya</taxon>
        <taxon>Ascomycota</taxon>
        <taxon>Pezizomycotina</taxon>
        <taxon>Sordariomycetes</taxon>
        <taxon>Hypocreomycetidae</taxon>
        <taxon>Glomerellales</taxon>
        <taxon>Glomerellaceae</taxon>
        <taxon>Colletotrichum</taxon>
        <taxon>Colletotrichum acutatum species complex</taxon>
    </lineage>
</organism>
<name>A0AAI9U664_9PEZI</name>
<dbReference type="Proteomes" id="UP001239795">
    <property type="component" value="Unassembled WGS sequence"/>
</dbReference>
<sequence>PRRKGKRLPIVRTHRVLAVLIQATGLERRPPCDRCSRAKGPWKECVAVLSPEGAQATRGACANCLWNNQGSLCSFSTLSYPFALSSVVLPISQITPPPSHRTPPCKFPVRHQFPRPRACYPRHDGSQLWESAGPREGASVR</sequence>
<dbReference type="AlphaFoldDB" id="A0AAI9U664"/>
<reference evidence="1 2" key="1">
    <citation type="submission" date="2016-10" db="EMBL/GenBank/DDBJ databases">
        <title>The genome sequence of Colletotrichum fioriniae PJ7.</title>
        <authorList>
            <person name="Baroncelli R."/>
        </authorList>
    </citation>
    <scope>NUCLEOTIDE SEQUENCE [LARGE SCALE GENOMIC DNA]</scope>
    <source>
        <strain evidence="1">Col 31</strain>
    </source>
</reference>